<dbReference type="AlphaFoldDB" id="A0A9Y2JYF7"/>
<dbReference type="RefSeq" id="WP_286001879.1">
    <property type="nucleotide sequence ID" value="NZ_CP127295.1"/>
</dbReference>
<proteinExistence type="predicted"/>
<reference evidence="2 3" key="1">
    <citation type="submission" date="2023-06" db="EMBL/GenBank/DDBJ databases">
        <authorList>
            <person name="Oyuntsetseg B."/>
            <person name="Kim S.B."/>
        </authorList>
    </citation>
    <scope>NUCLEOTIDE SEQUENCE [LARGE SCALE GENOMIC DNA]</scope>
    <source>
        <strain evidence="2 3">4-36</strain>
    </source>
</reference>
<dbReference type="EMBL" id="CP127295">
    <property type="protein sequence ID" value="WIY05592.1"/>
    <property type="molecule type" value="Genomic_DNA"/>
</dbReference>
<dbReference type="InterPro" id="IPR023809">
    <property type="entry name" value="Thiopep_bacteriocin_synth_dom"/>
</dbReference>
<keyword evidence="3" id="KW-1185">Reference proteome</keyword>
<accession>A0A9Y2JYF7</accession>
<evidence type="ECO:0000259" key="1">
    <source>
        <dbReference type="Pfam" id="PF14028"/>
    </source>
</evidence>
<dbReference type="KEGG" id="amog:QRX60_17705"/>
<organism evidence="2 3">
    <name type="scientific">Amycolatopsis mongoliensis</name>
    <dbReference type="NCBI Taxonomy" id="715475"/>
    <lineage>
        <taxon>Bacteria</taxon>
        <taxon>Bacillati</taxon>
        <taxon>Actinomycetota</taxon>
        <taxon>Actinomycetes</taxon>
        <taxon>Pseudonocardiales</taxon>
        <taxon>Pseudonocardiaceae</taxon>
        <taxon>Amycolatopsis</taxon>
    </lineage>
</organism>
<sequence>MPADHLTTTPRTTTPPPTGLHAAVLAVLAGADPADVAARHALGPADLDDAVRTYEAAGVAALERRAEDAWYQVRVQFADWSAVETVGATMLGPALDDLRACEAIAGWWFLRKHPCWRVRLWRANTAAVDRVLDRLTETGVIARWWPTVYEPETAAFGGAAGSDTVHELFCADSAGVLAYLRHDVLGLGRRELSVLLMSGVMRAAGLDTFESGDVFDRVARLRPAPTDADIERLDKLVESVRRLLSIADLAESQLFTPGGPVAHAAPWLAALHVGGERLGQDAAAGRLDRGLRAILTHVVIFHWNRFGLSATSQGIIARAAAIALLPRS</sequence>
<feature type="domain" description="Thiopeptide-type bacteriocin biosynthesis" evidence="1">
    <location>
        <begin position="70"/>
        <end position="320"/>
    </location>
</feature>
<evidence type="ECO:0000313" key="3">
    <source>
        <dbReference type="Proteomes" id="UP001239397"/>
    </source>
</evidence>
<dbReference type="Proteomes" id="UP001239397">
    <property type="component" value="Chromosome"/>
</dbReference>
<gene>
    <name evidence="2" type="ORF">QRX60_17705</name>
</gene>
<name>A0A9Y2JYF7_9PSEU</name>
<dbReference type="Pfam" id="PF14028">
    <property type="entry name" value="Lant_dehydr_C"/>
    <property type="match status" value="1"/>
</dbReference>
<evidence type="ECO:0000313" key="2">
    <source>
        <dbReference type="EMBL" id="WIY05592.1"/>
    </source>
</evidence>
<dbReference type="NCBIfam" id="TIGR03891">
    <property type="entry name" value="thiopep_ocin"/>
    <property type="match status" value="1"/>
</dbReference>
<protein>
    <submittedName>
        <fullName evidence="2">Thiopeptide-type bacteriocin biosynthesis protein</fullName>
    </submittedName>
</protein>